<dbReference type="PANTHER" id="PTHR43003">
    <property type="entry name" value="DNA-3-METHYLADENINE GLYCOSYLASE"/>
    <property type="match status" value="1"/>
</dbReference>
<dbReference type="GO" id="GO:0005737">
    <property type="term" value="C:cytoplasm"/>
    <property type="evidence" value="ECO:0007669"/>
    <property type="project" value="TreeGrafter"/>
</dbReference>
<dbReference type="InterPro" id="IPR051912">
    <property type="entry name" value="Alkylbase_DNA_Glycosylase/TA"/>
</dbReference>
<dbReference type="GO" id="GO:0008168">
    <property type="term" value="F:methyltransferase activity"/>
    <property type="evidence" value="ECO:0007669"/>
    <property type="project" value="UniProtKB-KW"/>
</dbReference>
<dbReference type="InterPro" id="IPR009057">
    <property type="entry name" value="Homeodomain-like_sf"/>
</dbReference>
<keyword evidence="7" id="KW-0227">DNA damage</keyword>
<dbReference type="CDD" id="cd00056">
    <property type="entry name" value="ENDO3c"/>
    <property type="match status" value="1"/>
</dbReference>
<dbReference type="GO" id="GO:0008270">
    <property type="term" value="F:zinc ion binding"/>
    <property type="evidence" value="ECO:0007669"/>
    <property type="project" value="InterPro"/>
</dbReference>
<dbReference type="PROSITE" id="PS00041">
    <property type="entry name" value="HTH_ARAC_FAMILY_1"/>
    <property type="match status" value="1"/>
</dbReference>
<dbReference type="SUPFAM" id="SSF55945">
    <property type="entry name" value="TATA-box binding protein-like"/>
    <property type="match status" value="1"/>
</dbReference>
<dbReference type="InterPro" id="IPR035451">
    <property type="entry name" value="Ada-like_dom_sf"/>
</dbReference>
<dbReference type="Gene3D" id="1.10.1670.10">
    <property type="entry name" value="Helix-hairpin-Helix base-excision DNA repair enzymes (C-terminal)"/>
    <property type="match status" value="1"/>
</dbReference>
<evidence type="ECO:0000256" key="4">
    <source>
        <dbReference type="ARBA" id="ARBA00022603"/>
    </source>
</evidence>
<evidence type="ECO:0000256" key="11">
    <source>
        <dbReference type="ARBA" id="ARBA00023159"/>
    </source>
</evidence>
<dbReference type="GO" id="GO:0032131">
    <property type="term" value="F:alkylated DNA binding"/>
    <property type="evidence" value="ECO:0007669"/>
    <property type="project" value="TreeGrafter"/>
</dbReference>
<dbReference type="GO" id="GO:0006285">
    <property type="term" value="P:base-excision repair, AP site formation"/>
    <property type="evidence" value="ECO:0007669"/>
    <property type="project" value="TreeGrafter"/>
</dbReference>
<keyword evidence="5" id="KW-0808">Transferase</keyword>
<dbReference type="InterPro" id="IPR018060">
    <property type="entry name" value="HTH_AraC"/>
</dbReference>
<dbReference type="AlphaFoldDB" id="A0A498QVF1"/>
<keyword evidence="6" id="KW-0479">Metal-binding</keyword>
<dbReference type="EC" id="3.2.2.21" evidence="3"/>
<dbReference type="GO" id="GO:0032993">
    <property type="term" value="C:protein-DNA complex"/>
    <property type="evidence" value="ECO:0007669"/>
    <property type="project" value="TreeGrafter"/>
</dbReference>
<dbReference type="PANTHER" id="PTHR43003:SF13">
    <property type="entry name" value="DNA-3-METHYLADENINE GLYCOSYLASE 2"/>
    <property type="match status" value="1"/>
</dbReference>
<dbReference type="SUPFAM" id="SSF48150">
    <property type="entry name" value="DNA-glycosylase"/>
    <property type="match status" value="1"/>
</dbReference>
<keyword evidence="10" id="KW-0238">DNA-binding</keyword>
<keyword evidence="16" id="KW-1185">Reference proteome</keyword>
<dbReference type="SMART" id="SM00342">
    <property type="entry name" value="HTH_ARAC"/>
    <property type="match status" value="1"/>
</dbReference>
<dbReference type="SMART" id="SM00478">
    <property type="entry name" value="ENDO3c"/>
    <property type="match status" value="1"/>
</dbReference>
<dbReference type="Pfam" id="PF06029">
    <property type="entry name" value="AlkA_N"/>
    <property type="match status" value="1"/>
</dbReference>
<organism evidence="15 16">
    <name type="scientific">Mycobacterium pseudokansasii</name>
    <dbReference type="NCBI Taxonomy" id="2341080"/>
    <lineage>
        <taxon>Bacteria</taxon>
        <taxon>Bacillati</taxon>
        <taxon>Actinomycetota</taxon>
        <taxon>Actinomycetes</taxon>
        <taxon>Mycobacteriales</taxon>
        <taxon>Mycobacteriaceae</taxon>
        <taxon>Mycobacterium</taxon>
    </lineage>
</organism>
<feature type="domain" description="HTH araC/xylS-type" evidence="14">
    <location>
        <begin position="111"/>
        <end position="209"/>
    </location>
</feature>
<evidence type="ECO:0000256" key="12">
    <source>
        <dbReference type="ARBA" id="ARBA00023163"/>
    </source>
</evidence>
<dbReference type="InterPro" id="IPR003265">
    <property type="entry name" value="HhH-GPD_domain"/>
</dbReference>
<dbReference type="FunFam" id="3.30.310.20:FF:000001">
    <property type="entry name" value="DNA-3-methyladenine glycosylase 2"/>
    <property type="match status" value="1"/>
</dbReference>
<dbReference type="GO" id="GO:0043916">
    <property type="term" value="F:DNA-7-methylguanine glycosylase activity"/>
    <property type="evidence" value="ECO:0007669"/>
    <property type="project" value="TreeGrafter"/>
</dbReference>
<evidence type="ECO:0000256" key="2">
    <source>
        <dbReference type="ARBA" id="ARBA00001947"/>
    </source>
</evidence>
<dbReference type="GO" id="GO:0003700">
    <property type="term" value="F:DNA-binding transcription factor activity"/>
    <property type="evidence" value="ECO:0007669"/>
    <property type="project" value="InterPro"/>
</dbReference>
<dbReference type="Proteomes" id="UP000268285">
    <property type="component" value="Unassembled WGS sequence"/>
</dbReference>
<dbReference type="Gene3D" id="1.10.10.60">
    <property type="entry name" value="Homeodomain-like"/>
    <property type="match status" value="1"/>
</dbReference>
<evidence type="ECO:0000256" key="10">
    <source>
        <dbReference type="ARBA" id="ARBA00023125"/>
    </source>
</evidence>
<evidence type="ECO:0000256" key="3">
    <source>
        <dbReference type="ARBA" id="ARBA00012000"/>
    </source>
</evidence>
<evidence type="ECO:0000256" key="8">
    <source>
        <dbReference type="ARBA" id="ARBA00022833"/>
    </source>
</evidence>
<comment type="cofactor">
    <cofactor evidence="2">
        <name>Zn(2+)</name>
        <dbReference type="ChEBI" id="CHEBI:29105"/>
    </cofactor>
</comment>
<evidence type="ECO:0000256" key="1">
    <source>
        <dbReference type="ARBA" id="ARBA00000086"/>
    </source>
</evidence>
<protein>
    <recommendedName>
        <fullName evidence="3">DNA-3-methyladenine glycosylase II</fullName>
        <ecNumber evidence="3">3.2.2.21</ecNumber>
    </recommendedName>
</protein>
<dbReference type="Pfam" id="PF02805">
    <property type="entry name" value="Ada_Zn_binding"/>
    <property type="match status" value="1"/>
</dbReference>
<dbReference type="GO" id="GO:0006307">
    <property type="term" value="P:DNA alkylation repair"/>
    <property type="evidence" value="ECO:0007669"/>
    <property type="project" value="TreeGrafter"/>
</dbReference>
<proteinExistence type="predicted"/>
<evidence type="ECO:0000256" key="7">
    <source>
        <dbReference type="ARBA" id="ARBA00022763"/>
    </source>
</evidence>
<dbReference type="SUPFAM" id="SSF46689">
    <property type="entry name" value="Homeodomain-like"/>
    <property type="match status" value="1"/>
</dbReference>
<evidence type="ECO:0000256" key="6">
    <source>
        <dbReference type="ARBA" id="ARBA00022723"/>
    </source>
</evidence>
<keyword evidence="9" id="KW-0805">Transcription regulation</keyword>
<evidence type="ECO:0000313" key="16">
    <source>
        <dbReference type="Proteomes" id="UP000268285"/>
    </source>
</evidence>
<dbReference type="GO" id="GO:0008725">
    <property type="term" value="F:DNA-3-methyladenine glycosylase activity"/>
    <property type="evidence" value="ECO:0007669"/>
    <property type="project" value="TreeGrafter"/>
</dbReference>
<dbReference type="InterPro" id="IPR037046">
    <property type="entry name" value="AlkA_N_sf"/>
</dbReference>
<dbReference type="PROSITE" id="PS01124">
    <property type="entry name" value="HTH_ARAC_FAMILY_2"/>
    <property type="match status" value="1"/>
</dbReference>
<dbReference type="Gene3D" id="1.10.340.30">
    <property type="entry name" value="Hypothetical protein, domain 2"/>
    <property type="match status" value="1"/>
</dbReference>
<keyword evidence="12" id="KW-0804">Transcription</keyword>
<gene>
    <name evidence="15" type="primary">alkA</name>
    <name evidence="15" type="ORF">LAUMK142_04058</name>
</gene>
<reference evidence="15 16" key="1">
    <citation type="submission" date="2018-09" db="EMBL/GenBank/DDBJ databases">
        <authorList>
            <person name="Tagini F."/>
        </authorList>
    </citation>
    <scope>NUCLEOTIDE SEQUENCE [LARGE SCALE GENOMIC DNA]</scope>
    <source>
        <strain evidence="15 16">MK142</strain>
    </source>
</reference>
<evidence type="ECO:0000256" key="13">
    <source>
        <dbReference type="ARBA" id="ARBA00023204"/>
    </source>
</evidence>
<name>A0A498QVF1_9MYCO</name>
<dbReference type="Gene3D" id="3.40.10.10">
    <property type="entry name" value="DNA Methylphosphotriester Repair Domain"/>
    <property type="match status" value="1"/>
</dbReference>
<evidence type="ECO:0000256" key="5">
    <source>
        <dbReference type="ARBA" id="ARBA00022679"/>
    </source>
</evidence>
<keyword evidence="4" id="KW-0489">Methyltransferase</keyword>
<sequence>MRDGAYYDVAFPPAMSVIRCNCRTVHEDFERCYRAVQAKDARFDGWFVIAVLTTRIYCRPSCPVRPPFAHNVRFLPTAAAAQQQGFRACKRCRPDASPGSPEWNVRGDVVARAMRLIADGTVDREGVTGLAARLGYTTRQLQRLLRAEVGAGALALARAQRMQTARVLIETTDLPFGDVAFAAGFSSIRQFNDTVRLVCDSTPTALRKRAASRREPGAGGAGTISLRLAVRTPFAYEGVFGHLAAGAVPGCEEVRNGAYRRTLRLSSGTAVVTLTPAPDHVRCLLALDDFRDLAAATARCRRLLDLDADPEAVIGALSGDPDLAPVVTKAPGQRIPRTVDEAELAIRAVLAQQVSTKAARTHASRLVSAYGQPAHDVNGGLTHTFPSVEQLSQIDPVDLAVPRARRLTLSALVSGLADGRISLDPGCDWTEARSQLLALPGVGPWTAEVIAMRGLGDPDAFPVGDLGVRLAARQLGLPEQRRALTERSARWRPWRSYATQHLWTTLEHPVNHWPQEPPKEVA</sequence>
<dbReference type="InterPro" id="IPR004026">
    <property type="entry name" value="Ada_DNA_repair_Zn-bd"/>
</dbReference>
<evidence type="ECO:0000259" key="14">
    <source>
        <dbReference type="PROSITE" id="PS01124"/>
    </source>
</evidence>
<dbReference type="Pfam" id="PF12833">
    <property type="entry name" value="HTH_18"/>
    <property type="match status" value="1"/>
</dbReference>
<dbReference type="EMBL" id="UPHU01000001">
    <property type="protein sequence ID" value="VBA53454.1"/>
    <property type="molecule type" value="Genomic_DNA"/>
</dbReference>
<dbReference type="SMART" id="SM01009">
    <property type="entry name" value="AlkA_N"/>
    <property type="match status" value="1"/>
</dbReference>
<keyword evidence="13" id="KW-0234">DNA repair</keyword>
<dbReference type="InterPro" id="IPR010316">
    <property type="entry name" value="AlkA_N"/>
</dbReference>
<keyword evidence="8" id="KW-0862">Zinc</keyword>
<comment type="catalytic activity">
    <reaction evidence="1">
        <text>Hydrolysis of alkylated DNA, releasing 3-methyladenine, 3-methylguanine, 7-methylguanine and 7-methyladenine.</text>
        <dbReference type="EC" id="3.2.2.21"/>
    </reaction>
</comment>
<dbReference type="SUPFAM" id="SSF57884">
    <property type="entry name" value="Ada DNA repair protein, N-terminal domain (N-Ada 10)"/>
    <property type="match status" value="1"/>
</dbReference>
<dbReference type="Gene3D" id="3.30.310.20">
    <property type="entry name" value="DNA-3-methyladenine glycosylase AlkA, N-terminal domain"/>
    <property type="match status" value="1"/>
</dbReference>
<dbReference type="GO" id="GO:0032259">
    <property type="term" value="P:methylation"/>
    <property type="evidence" value="ECO:0007669"/>
    <property type="project" value="UniProtKB-KW"/>
</dbReference>
<dbReference type="FunFam" id="3.40.10.10:FF:000001">
    <property type="entry name" value="DNA-3-methyladenine glycosylase 2"/>
    <property type="match status" value="1"/>
</dbReference>
<dbReference type="InterPro" id="IPR018062">
    <property type="entry name" value="HTH_AraC-typ_CS"/>
</dbReference>
<evidence type="ECO:0000256" key="9">
    <source>
        <dbReference type="ARBA" id="ARBA00023015"/>
    </source>
</evidence>
<dbReference type="InterPro" id="IPR023170">
    <property type="entry name" value="HhH_base_excis_C"/>
</dbReference>
<accession>A0A498QVF1</accession>
<dbReference type="InterPro" id="IPR011257">
    <property type="entry name" value="DNA_glycosylase"/>
</dbReference>
<dbReference type="GO" id="GO:0043565">
    <property type="term" value="F:sequence-specific DNA binding"/>
    <property type="evidence" value="ECO:0007669"/>
    <property type="project" value="InterPro"/>
</dbReference>
<evidence type="ECO:0000313" key="15">
    <source>
        <dbReference type="EMBL" id="VBA53454.1"/>
    </source>
</evidence>
<keyword evidence="11" id="KW-0010">Activator</keyword>